<gene>
    <name evidence="5" type="ORF">BRAA07T31996Z</name>
    <name evidence="3" type="ORF">BRAPAZ1V2_A07P46810.2</name>
    <name evidence="4" type="ORF">BRARA_G03701</name>
</gene>
<name>A0A397YV51_BRACM</name>
<reference evidence="4 6" key="1">
    <citation type="submission" date="2018-06" db="EMBL/GenBank/DDBJ databases">
        <title>WGS assembly of Brassica rapa FPsc.</title>
        <authorList>
            <person name="Bowman J."/>
            <person name="Kohchi T."/>
            <person name="Yamato K."/>
            <person name="Jenkins J."/>
            <person name="Shu S."/>
            <person name="Ishizaki K."/>
            <person name="Yamaoka S."/>
            <person name="Nishihama R."/>
            <person name="Nakamura Y."/>
            <person name="Berger F."/>
            <person name="Adam C."/>
            <person name="Aki S."/>
            <person name="Althoff F."/>
            <person name="Araki T."/>
            <person name="Arteaga-Vazquez M."/>
            <person name="Balasubrmanian S."/>
            <person name="Bauer D."/>
            <person name="Boehm C."/>
            <person name="Briginshaw L."/>
            <person name="Caballero-Perez J."/>
            <person name="Catarino B."/>
            <person name="Chen F."/>
            <person name="Chiyoda S."/>
            <person name="Chovatia M."/>
            <person name="Davies K."/>
            <person name="Delmans M."/>
            <person name="Demura T."/>
            <person name="Dierschke T."/>
            <person name="Dolan L."/>
            <person name="Dorantes-Acosta A."/>
            <person name="Eklund D."/>
            <person name="Florent S."/>
            <person name="Flores-Sandoval E."/>
            <person name="Fujiyama A."/>
            <person name="Fukuzawa H."/>
            <person name="Galik B."/>
            <person name="Grimanelli D."/>
            <person name="Grimwood J."/>
            <person name="Grossniklaus U."/>
            <person name="Hamada T."/>
            <person name="Haseloff J."/>
            <person name="Hetherington A."/>
            <person name="Higo A."/>
            <person name="Hirakawa Y."/>
            <person name="Hundley H."/>
            <person name="Ikeda Y."/>
            <person name="Inoue K."/>
            <person name="Inoue S."/>
            <person name="Ishida S."/>
            <person name="Jia Q."/>
            <person name="Kakita M."/>
            <person name="Kanazawa T."/>
            <person name="Kawai Y."/>
            <person name="Kawashima T."/>
            <person name="Kennedy M."/>
            <person name="Kinose K."/>
            <person name="Kinoshita T."/>
            <person name="Kohara Y."/>
            <person name="Koide E."/>
            <person name="Komatsu K."/>
            <person name="Kopischke S."/>
            <person name="Kubo M."/>
            <person name="Kyozuka J."/>
            <person name="Lagercrantz U."/>
            <person name="Lin S."/>
            <person name="Lindquist E."/>
            <person name="Lipzen A."/>
            <person name="Lu C."/>
            <person name="Luna E."/>
            <person name="Martienssen R."/>
            <person name="Minamino N."/>
            <person name="Mizutani M."/>
            <person name="Mizutani M."/>
            <person name="Mochizuki N."/>
            <person name="Monte I."/>
            <person name="Mosher R."/>
            <person name="Nagasaki H."/>
            <person name="Nakagami H."/>
            <person name="Naramoto S."/>
            <person name="Nishitani K."/>
            <person name="Ohtani M."/>
            <person name="Okamoto T."/>
            <person name="Okumura M."/>
            <person name="Phillips J."/>
            <person name="Pollak B."/>
            <person name="Reinders A."/>
            <person name="Roevekamp M."/>
            <person name="Sano R."/>
            <person name="Sawa S."/>
            <person name="Schmid M."/>
            <person name="Shirakawa M."/>
            <person name="Solano R."/>
            <person name="Spunde A."/>
            <person name="Suetsugu N."/>
            <person name="Sugano S."/>
            <person name="Sugiyama A."/>
            <person name="Sun R."/>
            <person name="Suzuki Y."/>
            <person name="Takenaka M."/>
            <person name="Takezawa D."/>
            <person name="Tomogane H."/>
            <person name="Tsuzuki M."/>
            <person name="Ueda T."/>
            <person name="Umeda M."/>
            <person name="Ward J."/>
            <person name="Watanabe Y."/>
            <person name="Yazaki K."/>
            <person name="Yokoyama R."/>
            <person name="Yoshitake Y."/>
            <person name="Yotsui I."/>
            <person name="Zachgo S."/>
            <person name="Schmutz J."/>
        </authorList>
    </citation>
    <scope>NUCLEOTIDE SEQUENCE [LARGE SCALE GENOMIC DNA]</scope>
    <source>
        <strain evidence="6">cv. B-3</strain>
    </source>
</reference>
<evidence type="ECO:0000259" key="2">
    <source>
        <dbReference type="Pfam" id="PF03469"/>
    </source>
</evidence>
<dbReference type="Gramene" id="A07p46810.2_BraZ1">
    <property type="protein sequence ID" value="A07p46810.2_BraZ1.CDS"/>
    <property type="gene ID" value="A07g46810.2_BraZ1"/>
</dbReference>
<dbReference type="InterPro" id="IPR045177">
    <property type="entry name" value="FDM1-5/IDN2"/>
</dbReference>
<dbReference type="GO" id="GO:0080188">
    <property type="term" value="P:gene silencing by siRNA-directed DNA methylation"/>
    <property type="evidence" value="ECO:0007669"/>
    <property type="project" value="InterPro"/>
</dbReference>
<dbReference type="EMBL" id="LR031574">
    <property type="protein sequence ID" value="VDD02519.1"/>
    <property type="molecule type" value="Genomic_DNA"/>
</dbReference>
<evidence type="ECO:0000313" key="5">
    <source>
        <dbReference type="EMBL" id="VDD02519.1"/>
    </source>
</evidence>
<protein>
    <recommendedName>
        <fullName evidence="2">Factor of DNA methylation 1-5/IDN2 domain-containing protein</fullName>
    </recommendedName>
</protein>
<evidence type="ECO:0000313" key="4">
    <source>
        <dbReference type="EMBL" id="RID56508.1"/>
    </source>
</evidence>
<dbReference type="Proteomes" id="UP000264353">
    <property type="component" value="Chromosome A7"/>
</dbReference>
<feature type="coiled-coil region" evidence="1">
    <location>
        <begin position="4"/>
        <end position="31"/>
    </location>
</feature>
<evidence type="ECO:0000313" key="6">
    <source>
        <dbReference type="Proteomes" id="UP000264353"/>
    </source>
</evidence>
<keyword evidence="1" id="KW-0175">Coiled coil</keyword>
<dbReference type="InterPro" id="IPR005379">
    <property type="entry name" value="FDM1-5/IDN2_XH"/>
</dbReference>
<dbReference type="Proteomes" id="UP000694005">
    <property type="component" value="Chromosome A07"/>
</dbReference>
<organism evidence="4 6">
    <name type="scientific">Brassica campestris</name>
    <name type="common">Field mustard</name>
    <dbReference type="NCBI Taxonomy" id="3711"/>
    <lineage>
        <taxon>Eukaryota</taxon>
        <taxon>Viridiplantae</taxon>
        <taxon>Streptophyta</taxon>
        <taxon>Embryophyta</taxon>
        <taxon>Tracheophyta</taxon>
        <taxon>Spermatophyta</taxon>
        <taxon>Magnoliopsida</taxon>
        <taxon>eudicotyledons</taxon>
        <taxon>Gunneridae</taxon>
        <taxon>Pentapetalae</taxon>
        <taxon>rosids</taxon>
        <taxon>malvids</taxon>
        <taxon>Brassicales</taxon>
        <taxon>Brassicaceae</taxon>
        <taxon>Brassiceae</taxon>
        <taxon>Brassica</taxon>
    </lineage>
</organism>
<dbReference type="Pfam" id="PF03469">
    <property type="entry name" value="XH"/>
    <property type="match status" value="1"/>
</dbReference>
<dbReference type="PANTHER" id="PTHR21596">
    <property type="entry name" value="RIBONUCLEASE P SUBUNIT P38"/>
    <property type="match status" value="1"/>
</dbReference>
<dbReference type="AlphaFoldDB" id="A0A397YV51"/>
<evidence type="ECO:0000256" key="1">
    <source>
        <dbReference type="SAM" id="Coils"/>
    </source>
</evidence>
<proteinExistence type="predicted"/>
<evidence type="ECO:0000313" key="3">
    <source>
        <dbReference type="EMBL" id="CAG7905037.1"/>
    </source>
</evidence>
<accession>A0A397YV51</accession>
<dbReference type="PANTHER" id="PTHR21596:SF81">
    <property type="entry name" value="FACTOR OF DNA METHYLATION 1-5_IDN2 DOMAIN-CONTAINING PROTEIN"/>
    <property type="match status" value="1"/>
</dbReference>
<dbReference type="EMBL" id="LS974623">
    <property type="protein sequence ID" value="CAG7905037.1"/>
    <property type="molecule type" value="Genomic_DNA"/>
</dbReference>
<dbReference type="EMBL" id="CM010634">
    <property type="protein sequence ID" value="RID56508.1"/>
    <property type="molecule type" value="Genomic_DNA"/>
</dbReference>
<feature type="domain" description="Factor of DNA methylation 1-5/IDN2" evidence="2">
    <location>
        <begin position="69"/>
        <end position="199"/>
    </location>
</feature>
<sequence length="210" mass="24646">MDAVHELQMKINDYERKRMHYERKISRLEDDLFQRNQEIIRAKFTILQALPELNTPEKGPLVDIVRVPGYLNPKMFEAACLNNPSDGREKETMRKDRAILDAETLCNEWRSKTSNGVWELYIEGPEEGEEEDDWVQVEAQDLLDLKEKYGDELYKAIKIAWTESQESTRTGVHLKPWDYDAGREKTLTELLVPLREQIQFLVMKTSEKGN</sequence>
<reference evidence="5" key="2">
    <citation type="submission" date="2018-11" db="EMBL/GenBank/DDBJ databases">
        <authorList>
            <consortium name="Genoscope - CEA"/>
            <person name="William W."/>
        </authorList>
    </citation>
    <scope>NUCLEOTIDE SEQUENCE</scope>
</reference>